<accession>M4EX41</accession>
<dbReference type="CDD" id="cd22157">
    <property type="entry name" value="F-box_AtFBW1-like"/>
    <property type="match status" value="1"/>
</dbReference>
<dbReference type="Proteomes" id="UP000264353">
    <property type="component" value="Chromosome A10"/>
</dbReference>
<name>M4EX41_BRACM</name>
<reference evidence="4" key="1">
    <citation type="journal article" date="2011" name="Nat. Genet.">
        <title>The genome of the mesopolyploid crop species Brassica rapa.</title>
        <authorList>
            <consortium name="Brassica rapa Genome Sequencing Project Consortium"/>
            <person name="Wang X."/>
            <person name="Wang H."/>
            <person name="Wang J."/>
            <person name="Sun R."/>
            <person name="Wu J."/>
            <person name="Liu S."/>
            <person name="Bai Y."/>
            <person name="Mun J.H."/>
            <person name="Bancroft I."/>
            <person name="Cheng F."/>
            <person name="Huang S."/>
            <person name="Li X."/>
            <person name="Hua W."/>
            <person name="Wang J."/>
            <person name="Wang X."/>
            <person name="Freeling M."/>
            <person name="Pires J.C."/>
            <person name="Paterson A.H."/>
            <person name="Chalhoub B."/>
            <person name="Wang B."/>
            <person name="Hayward A."/>
            <person name="Sharpe A.G."/>
            <person name="Park B.S."/>
            <person name="Weisshaar B."/>
            <person name="Liu B."/>
            <person name="Li B."/>
            <person name="Liu B."/>
            <person name="Tong C."/>
            <person name="Song C."/>
            <person name="Duran C."/>
            <person name="Peng C."/>
            <person name="Geng C."/>
            <person name="Koh C."/>
            <person name="Lin C."/>
            <person name="Edwards D."/>
            <person name="Mu D."/>
            <person name="Shen D."/>
            <person name="Soumpourou E."/>
            <person name="Li F."/>
            <person name="Fraser F."/>
            <person name="Conant G."/>
            <person name="Lassalle G."/>
            <person name="King G.J."/>
            <person name="Bonnema G."/>
            <person name="Tang H."/>
            <person name="Wang H."/>
            <person name="Belcram H."/>
            <person name="Zhou H."/>
            <person name="Hirakawa H."/>
            <person name="Abe H."/>
            <person name="Guo H."/>
            <person name="Wang H."/>
            <person name="Jin H."/>
            <person name="Parkin I.A."/>
            <person name="Batley J."/>
            <person name="Kim J.S."/>
            <person name="Just J."/>
            <person name="Li J."/>
            <person name="Xu J."/>
            <person name="Deng J."/>
            <person name="Kim J.A."/>
            <person name="Li J."/>
            <person name="Yu J."/>
            <person name="Meng J."/>
            <person name="Wang J."/>
            <person name="Min J."/>
            <person name="Poulain J."/>
            <person name="Wang J."/>
            <person name="Hatakeyama K."/>
            <person name="Wu K."/>
            <person name="Wang L."/>
            <person name="Fang L."/>
            <person name="Trick M."/>
            <person name="Links M.G."/>
            <person name="Zhao M."/>
            <person name="Jin M."/>
            <person name="Ramchiary N."/>
            <person name="Drou N."/>
            <person name="Berkman P.J."/>
            <person name="Cai Q."/>
            <person name="Huang Q."/>
            <person name="Li R."/>
            <person name="Tabata S."/>
            <person name="Cheng S."/>
            <person name="Zhang S."/>
            <person name="Zhang S."/>
            <person name="Huang S."/>
            <person name="Sato S."/>
            <person name="Sun S."/>
            <person name="Kwon S.J."/>
            <person name="Choi S.R."/>
            <person name="Lee T.H."/>
            <person name="Fan W."/>
            <person name="Zhao X."/>
            <person name="Tan X."/>
            <person name="Xu X."/>
            <person name="Wang Y."/>
            <person name="Qiu Y."/>
            <person name="Yin Y."/>
            <person name="Li Y."/>
            <person name="Du Y."/>
            <person name="Liao Y."/>
            <person name="Lim Y."/>
            <person name="Narusaka Y."/>
            <person name="Wang Y."/>
            <person name="Wang Z."/>
            <person name="Li Z."/>
            <person name="Wang Z."/>
            <person name="Xiong Z."/>
            <person name="Zhang Z."/>
        </authorList>
    </citation>
    <scope>NUCLEOTIDE SEQUENCE [LARGE SCALE GENOMIC DNA]</scope>
    <source>
        <strain evidence="4">cv. Chiifu-401-42</strain>
    </source>
</reference>
<dbReference type="EMBL" id="CM010637">
    <property type="protein sequence ID" value="RID40097.1"/>
    <property type="molecule type" value="Genomic_DNA"/>
</dbReference>
<dbReference type="InterPro" id="IPR017451">
    <property type="entry name" value="F-box-assoc_interact_dom"/>
</dbReference>
<evidence type="ECO:0000313" key="3">
    <source>
        <dbReference type="EnsemblPlants" id="Bra033376.1-P"/>
    </source>
</evidence>
<protein>
    <recommendedName>
        <fullName evidence="1">F-box domain-containing protein</fullName>
    </recommendedName>
</protein>
<dbReference type="InterPro" id="IPR013187">
    <property type="entry name" value="F-box-assoc_dom_typ3"/>
</dbReference>
<dbReference type="EnsemblPlants" id="Bra033376.1">
    <property type="protein sequence ID" value="Bra033376.1-P"/>
    <property type="gene ID" value="Bra033376"/>
</dbReference>
<dbReference type="SMART" id="SM00256">
    <property type="entry name" value="FBOX"/>
    <property type="match status" value="1"/>
</dbReference>
<dbReference type="Pfam" id="PF00646">
    <property type="entry name" value="F-box"/>
    <property type="match status" value="1"/>
</dbReference>
<dbReference type="InterPro" id="IPR036047">
    <property type="entry name" value="F-box-like_dom_sf"/>
</dbReference>
<dbReference type="InterPro" id="IPR001810">
    <property type="entry name" value="F-box_dom"/>
</dbReference>
<sequence length="371" mass="43152">MQVGEEEEEKTIEIHKVTKSLNYDPIPLDLTREILLRLPAKSLVRFRCASKLWSSLTTEPYFMKSFTTRFLSRPRLLLSFKKCATTLFISLPQHEIPDGKCLTHDDVSNNQIKLSKNCGCKRNFESVYGLVSFSVYTNYVQVWNPSMSLHLIISKPEKSRHGPCYLGYDPFGDTYKLLWIEYRDDYGPWVLTLGDKESWRMTKVSTSMCGLTTSWKCISGVIYYEVISIPSNSNGSKNMERTMMSFNVRFETFKPIKFPCCVDNTQLGTHYLLSYNGRLALVCSLDTKLWVLENEKEEKWLCNIDLNLPTQRTDPTGKINYQLNDATVTGEFIYVGKDDEEVHILYYDPKKNSTRRIKFEGHMYKEFKRFG</sequence>
<dbReference type="PANTHER" id="PTHR31111:SF54">
    <property type="entry name" value="F-BOX DOMAIN-CONTAINING PROTEIN"/>
    <property type="match status" value="1"/>
</dbReference>
<gene>
    <name evidence="2" type="ORF">BRARA_J00164</name>
</gene>
<feature type="domain" description="F-box" evidence="1">
    <location>
        <begin position="20"/>
        <end position="66"/>
    </location>
</feature>
<reference evidence="2 5" key="3">
    <citation type="submission" date="2018-06" db="EMBL/GenBank/DDBJ databases">
        <title>WGS assembly of Brassica rapa FPsc.</title>
        <authorList>
            <person name="Bowman J."/>
            <person name="Kohchi T."/>
            <person name="Yamato K."/>
            <person name="Jenkins J."/>
            <person name="Shu S."/>
            <person name="Ishizaki K."/>
            <person name="Yamaoka S."/>
            <person name="Nishihama R."/>
            <person name="Nakamura Y."/>
            <person name="Berger F."/>
            <person name="Adam C."/>
            <person name="Aki S."/>
            <person name="Althoff F."/>
            <person name="Araki T."/>
            <person name="Arteaga-Vazquez M."/>
            <person name="Balasubrmanian S."/>
            <person name="Bauer D."/>
            <person name="Boehm C."/>
            <person name="Briginshaw L."/>
            <person name="Caballero-Perez J."/>
            <person name="Catarino B."/>
            <person name="Chen F."/>
            <person name="Chiyoda S."/>
            <person name="Chovatia M."/>
            <person name="Davies K."/>
            <person name="Delmans M."/>
            <person name="Demura T."/>
            <person name="Dierschke T."/>
            <person name="Dolan L."/>
            <person name="Dorantes-Acosta A."/>
            <person name="Eklund D."/>
            <person name="Florent S."/>
            <person name="Flores-Sandoval E."/>
            <person name="Fujiyama A."/>
            <person name="Fukuzawa H."/>
            <person name="Galik B."/>
            <person name="Grimanelli D."/>
            <person name="Grimwood J."/>
            <person name="Grossniklaus U."/>
            <person name="Hamada T."/>
            <person name="Haseloff J."/>
            <person name="Hetherington A."/>
            <person name="Higo A."/>
            <person name="Hirakawa Y."/>
            <person name="Hundley H."/>
            <person name="Ikeda Y."/>
            <person name="Inoue K."/>
            <person name="Inoue S."/>
            <person name="Ishida S."/>
            <person name="Jia Q."/>
            <person name="Kakita M."/>
            <person name="Kanazawa T."/>
            <person name="Kawai Y."/>
            <person name="Kawashima T."/>
            <person name="Kennedy M."/>
            <person name="Kinose K."/>
            <person name="Kinoshita T."/>
            <person name="Kohara Y."/>
            <person name="Koide E."/>
            <person name="Komatsu K."/>
            <person name="Kopischke S."/>
            <person name="Kubo M."/>
            <person name="Kyozuka J."/>
            <person name="Lagercrantz U."/>
            <person name="Lin S."/>
            <person name="Lindquist E."/>
            <person name="Lipzen A."/>
            <person name="Lu C."/>
            <person name="Luna E."/>
            <person name="Martienssen R."/>
            <person name="Minamino N."/>
            <person name="Mizutani M."/>
            <person name="Mizutani M."/>
            <person name="Mochizuki N."/>
            <person name="Monte I."/>
            <person name="Mosher R."/>
            <person name="Nagasaki H."/>
            <person name="Nakagami H."/>
            <person name="Naramoto S."/>
            <person name="Nishitani K."/>
            <person name="Ohtani M."/>
            <person name="Okamoto T."/>
            <person name="Okumura M."/>
            <person name="Phillips J."/>
            <person name="Pollak B."/>
            <person name="Reinders A."/>
            <person name="Roevekamp M."/>
            <person name="Sano R."/>
            <person name="Sawa S."/>
            <person name="Schmid M."/>
            <person name="Shirakawa M."/>
            <person name="Solano R."/>
            <person name="Spunde A."/>
            <person name="Suetsugu N."/>
            <person name="Sugano S."/>
            <person name="Sugiyama A."/>
            <person name="Sun R."/>
            <person name="Suzuki Y."/>
            <person name="Takenaka M."/>
            <person name="Takezawa D."/>
            <person name="Tomogane H."/>
            <person name="Tsuzuki M."/>
            <person name="Ueda T."/>
            <person name="Umeda M."/>
            <person name="Ward J."/>
            <person name="Watanabe Y."/>
            <person name="Yazaki K."/>
            <person name="Yokoyama R."/>
            <person name="Yoshitake Y."/>
            <person name="Yotsui I."/>
            <person name="Zachgo S."/>
            <person name="Schmutz J."/>
        </authorList>
    </citation>
    <scope>NUCLEOTIDE SEQUENCE [LARGE SCALE GENOMIC DNA]</scope>
    <source>
        <strain evidence="5">cv. B-3</strain>
    </source>
</reference>
<reference evidence="3" key="4">
    <citation type="submission" date="2023-03" db="UniProtKB">
        <authorList>
            <consortium name="EnsemblPlants"/>
        </authorList>
    </citation>
    <scope>IDENTIFICATION</scope>
    <source>
        <strain evidence="3">cv. Chiifu-401-42</strain>
    </source>
</reference>
<reference evidence="4" key="2">
    <citation type="journal article" date="2018" name="Hortic Res">
        <title>Improved Brassica rapa reference genome by single-molecule sequencing and chromosome conformation capture technologies.</title>
        <authorList>
            <person name="Zhang L."/>
            <person name="Cai X."/>
            <person name="Wu J."/>
            <person name="Liu M."/>
            <person name="Grob S."/>
            <person name="Cheng F."/>
            <person name="Liang J."/>
            <person name="Cai C."/>
            <person name="Liu Z."/>
            <person name="Liu B."/>
            <person name="Wang F."/>
            <person name="Li S."/>
            <person name="Liu F."/>
            <person name="Li X."/>
            <person name="Cheng L."/>
            <person name="Yang W."/>
            <person name="Li M.H."/>
            <person name="Grossniklaus U."/>
            <person name="Zheng H."/>
            <person name="Wang X."/>
        </authorList>
    </citation>
    <scope>NUCLEOTIDE SEQUENCE [LARGE SCALE GENOMIC DNA]</scope>
    <source>
        <strain evidence="4">cv. Chiifu-401-42</strain>
    </source>
</reference>
<dbReference type="NCBIfam" id="TIGR01640">
    <property type="entry name" value="F_box_assoc_1"/>
    <property type="match status" value="1"/>
</dbReference>
<dbReference type="InParanoid" id="M4EX41"/>
<dbReference type="AlphaFoldDB" id="M4EX41"/>
<keyword evidence="4" id="KW-1185">Reference proteome</keyword>
<dbReference type="PROSITE" id="PS50181">
    <property type="entry name" value="FBOX"/>
    <property type="match status" value="1"/>
</dbReference>
<evidence type="ECO:0000313" key="4">
    <source>
        <dbReference type="Proteomes" id="UP000011750"/>
    </source>
</evidence>
<dbReference type="HOGENOM" id="CLU_027176_8_0_1"/>
<dbReference type="SUPFAM" id="SSF81383">
    <property type="entry name" value="F-box domain"/>
    <property type="match status" value="1"/>
</dbReference>
<dbReference type="Pfam" id="PF08268">
    <property type="entry name" value="FBA_3"/>
    <property type="match status" value="1"/>
</dbReference>
<evidence type="ECO:0000313" key="2">
    <source>
        <dbReference type="EMBL" id="RID40097.1"/>
    </source>
</evidence>
<evidence type="ECO:0000259" key="1">
    <source>
        <dbReference type="PROSITE" id="PS50181"/>
    </source>
</evidence>
<dbReference type="OMA" id="KLLWIEY"/>
<evidence type="ECO:0000313" key="5">
    <source>
        <dbReference type="Proteomes" id="UP000264353"/>
    </source>
</evidence>
<accession>A0A397XHU1</accession>
<organism evidence="3 4">
    <name type="scientific">Brassica campestris</name>
    <name type="common">Field mustard</name>
    <dbReference type="NCBI Taxonomy" id="3711"/>
    <lineage>
        <taxon>Eukaryota</taxon>
        <taxon>Viridiplantae</taxon>
        <taxon>Streptophyta</taxon>
        <taxon>Embryophyta</taxon>
        <taxon>Tracheophyta</taxon>
        <taxon>Spermatophyta</taxon>
        <taxon>Magnoliopsida</taxon>
        <taxon>eudicotyledons</taxon>
        <taxon>Gunneridae</taxon>
        <taxon>Pentapetalae</taxon>
        <taxon>rosids</taxon>
        <taxon>malvids</taxon>
        <taxon>Brassicales</taxon>
        <taxon>Brassicaceae</taxon>
        <taxon>Brassiceae</taxon>
        <taxon>Brassica</taxon>
    </lineage>
</organism>
<dbReference type="PANTHER" id="PTHR31111">
    <property type="entry name" value="BNAA05G37150D PROTEIN-RELATED"/>
    <property type="match status" value="1"/>
</dbReference>
<dbReference type="Proteomes" id="UP000011750">
    <property type="component" value="Chromosome A10"/>
</dbReference>
<dbReference type="Gramene" id="Bra033376.1">
    <property type="protein sequence ID" value="Bra033376.1-P"/>
    <property type="gene ID" value="Bra033376"/>
</dbReference>
<proteinExistence type="predicted"/>